<evidence type="ECO:0000256" key="3">
    <source>
        <dbReference type="SAM" id="Phobius"/>
    </source>
</evidence>
<evidence type="ECO:0000256" key="2">
    <source>
        <dbReference type="ARBA" id="ARBA00022723"/>
    </source>
</evidence>
<feature type="non-terminal residue" evidence="5">
    <location>
        <position position="1"/>
    </location>
</feature>
<comment type="cofactor">
    <cofactor evidence="1">
        <name>a divalent metal cation</name>
        <dbReference type="ChEBI" id="CHEBI:60240"/>
    </cofactor>
</comment>
<keyword evidence="3" id="KW-0472">Membrane</keyword>
<feature type="transmembrane region" description="Helical" evidence="3">
    <location>
        <begin position="174"/>
        <end position="191"/>
    </location>
</feature>
<reference evidence="5" key="1">
    <citation type="journal article" date="2023" name="Mol. Biol. Evol.">
        <title>Third-Generation Sequencing Reveals the Adaptive Role of the Epigenome in Three Deep-Sea Polychaetes.</title>
        <authorList>
            <person name="Perez M."/>
            <person name="Aroh O."/>
            <person name="Sun Y."/>
            <person name="Lan Y."/>
            <person name="Juniper S.K."/>
            <person name="Young C.R."/>
            <person name="Angers B."/>
            <person name="Qian P.Y."/>
        </authorList>
    </citation>
    <scope>NUCLEOTIDE SEQUENCE</scope>
    <source>
        <strain evidence="5">P08H-3</strain>
    </source>
</reference>
<dbReference type="InterPro" id="IPR027806">
    <property type="entry name" value="HARBI1_dom"/>
</dbReference>
<dbReference type="PANTHER" id="PTHR23080:SF141">
    <property type="entry name" value="TRANSPOSASE HELIX-TURN-HELIX DOMAIN-CONTAINING PROTEIN"/>
    <property type="match status" value="1"/>
</dbReference>
<organism evidence="5 6">
    <name type="scientific">Paralvinella palmiformis</name>
    <dbReference type="NCBI Taxonomy" id="53620"/>
    <lineage>
        <taxon>Eukaryota</taxon>
        <taxon>Metazoa</taxon>
        <taxon>Spiralia</taxon>
        <taxon>Lophotrochozoa</taxon>
        <taxon>Annelida</taxon>
        <taxon>Polychaeta</taxon>
        <taxon>Sedentaria</taxon>
        <taxon>Canalipalpata</taxon>
        <taxon>Terebellida</taxon>
        <taxon>Terebelliformia</taxon>
        <taxon>Alvinellidae</taxon>
        <taxon>Paralvinella</taxon>
    </lineage>
</organism>
<comment type="caution">
    <text evidence="5">The sequence shown here is derived from an EMBL/GenBank/DDBJ whole genome shotgun (WGS) entry which is preliminary data.</text>
</comment>
<keyword evidence="6" id="KW-1185">Reference proteome</keyword>
<evidence type="ECO:0000313" key="5">
    <source>
        <dbReference type="EMBL" id="KAK2145477.1"/>
    </source>
</evidence>
<name>A0AAD9MTR4_9ANNE</name>
<feature type="domain" description="DDE Tnp4" evidence="4">
    <location>
        <begin position="1"/>
        <end position="159"/>
    </location>
</feature>
<keyword evidence="3" id="KW-0812">Transmembrane</keyword>
<protein>
    <recommendedName>
        <fullName evidence="4">DDE Tnp4 domain-containing protein</fullName>
    </recommendedName>
</protein>
<dbReference type="GO" id="GO:0046872">
    <property type="term" value="F:metal ion binding"/>
    <property type="evidence" value="ECO:0007669"/>
    <property type="project" value="UniProtKB-KW"/>
</dbReference>
<dbReference type="PANTHER" id="PTHR23080">
    <property type="entry name" value="THAP DOMAIN PROTEIN"/>
    <property type="match status" value="1"/>
</dbReference>
<accession>A0AAD9MTR4</accession>
<dbReference type="Pfam" id="PF13359">
    <property type="entry name" value="DDE_Tnp_4"/>
    <property type="match status" value="1"/>
</dbReference>
<dbReference type="EMBL" id="JAODUP010000679">
    <property type="protein sequence ID" value="KAK2145477.1"/>
    <property type="molecule type" value="Genomic_DNA"/>
</dbReference>
<evidence type="ECO:0000259" key="4">
    <source>
        <dbReference type="Pfam" id="PF13359"/>
    </source>
</evidence>
<evidence type="ECO:0000256" key="1">
    <source>
        <dbReference type="ARBA" id="ARBA00001968"/>
    </source>
</evidence>
<proteinExistence type="predicted"/>
<keyword evidence="2" id="KW-0479">Metal-binding</keyword>
<feature type="transmembrane region" description="Helical" evidence="3">
    <location>
        <begin position="198"/>
        <end position="216"/>
    </location>
</feature>
<sequence>DCTEIFIKTPKDPNLKNSTWSNYKHHNTANFIIAVAPNSAIIFVSPVYGGRASDKAITLDSGFLDMCEPCDMIQADKDFNIQEECAVRSIWLHVPPGLRGEVQMTSAAIEKTKKVANLQILVEQVIRRLKSFRILSCQLPITLVPSLDKIISVCAALTNFQYKKINACISKTNLFNPVMILSYISCSVFLIQHTLWCILLTQCVICISYVVLYSSITY</sequence>
<dbReference type="Proteomes" id="UP001208570">
    <property type="component" value="Unassembled WGS sequence"/>
</dbReference>
<gene>
    <name evidence="5" type="ORF">LSH36_679g01026</name>
</gene>
<keyword evidence="3" id="KW-1133">Transmembrane helix</keyword>
<dbReference type="AlphaFoldDB" id="A0AAD9MTR4"/>
<evidence type="ECO:0000313" key="6">
    <source>
        <dbReference type="Proteomes" id="UP001208570"/>
    </source>
</evidence>